<accession>A0AAD1UN10</accession>
<dbReference type="AlphaFoldDB" id="A0AAD1UN10"/>
<keyword evidence="2" id="KW-0963">Cytoplasm</keyword>
<keyword evidence="4" id="KW-0255">Endonuclease</keyword>
<keyword evidence="5" id="KW-0378">Hydrolase</keyword>
<reference evidence="7" key="1">
    <citation type="submission" date="2023-07" db="EMBL/GenBank/DDBJ databases">
        <authorList>
            <consortium name="AG Swart"/>
            <person name="Singh M."/>
            <person name="Singh A."/>
            <person name="Seah K."/>
            <person name="Emmerich C."/>
        </authorList>
    </citation>
    <scope>NUCLEOTIDE SEQUENCE</scope>
    <source>
        <strain evidence="7">DP1</strain>
    </source>
</reference>
<protein>
    <recommendedName>
        <fullName evidence="9">Endonuclease V</fullName>
    </recommendedName>
</protein>
<dbReference type="GO" id="GO:0003727">
    <property type="term" value="F:single-stranded RNA binding"/>
    <property type="evidence" value="ECO:0007669"/>
    <property type="project" value="TreeGrafter"/>
</dbReference>
<dbReference type="HAMAP" id="MF_00801">
    <property type="entry name" value="Endonuclease_5"/>
    <property type="match status" value="1"/>
</dbReference>
<feature type="compositionally biased region" description="Basic and acidic residues" evidence="6">
    <location>
        <begin position="326"/>
        <end position="342"/>
    </location>
</feature>
<evidence type="ECO:0000313" key="7">
    <source>
        <dbReference type="EMBL" id="CAI2370338.1"/>
    </source>
</evidence>
<keyword evidence="8" id="KW-1185">Reference proteome</keyword>
<dbReference type="InterPro" id="IPR007581">
    <property type="entry name" value="Endonuclease-V"/>
</dbReference>
<evidence type="ECO:0000256" key="1">
    <source>
        <dbReference type="ARBA" id="ARBA00004496"/>
    </source>
</evidence>
<feature type="compositionally biased region" description="Basic residues" evidence="6">
    <location>
        <begin position="346"/>
        <end position="357"/>
    </location>
</feature>
<dbReference type="CDD" id="cd06559">
    <property type="entry name" value="Endonuclease_V"/>
    <property type="match status" value="1"/>
</dbReference>
<dbReference type="GO" id="GO:0005737">
    <property type="term" value="C:cytoplasm"/>
    <property type="evidence" value="ECO:0007669"/>
    <property type="project" value="UniProtKB-SubCell"/>
</dbReference>
<dbReference type="EMBL" id="CAMPGE010011509">
    <property type="protein sequence ID" value="CAI2370338.1"/>
    <property type="molecule type" value="Genomic_DNA"/>
</dbReference>
<gene>
    <name evidence="7" type="ORF">ECRASSUSDP1_LOCUS11649</name>
</gene>
<comment type="subcellular location">
    <subcellularLocation>
        <location evidence="1">Cytoplasm</location>
    </subcellularLocation>
</comment>
<evidence type="ECO:0008006" key="9">
    <source>
        <dbReference type="Google" id="ProtNLM"/>
    </source>
</evidence>
<evidence type="ECO:0000256" key="3">
    <source>
        <dbReference type="ARBA" id="ARBA00022722"/>
    </source>
</evidence>
<feature type="compositionally biased region" description="Basic and acidic residues" evidence="6">
    <location>
        <begin position="11"/>
        <end position="23"/>
    </location>
</feature>
<organism evidence="7 8">
    <name type="scientific">Euplotes crassus</name>
    <dbReference type="NCBI Taxonomy" id="5936"/>
    <lineage>
        <taxon>Eukaryota</taxon>
        <taxon>Sar</taxon>
        <taxon>Alveolata</taxon>
        <taxon>Ciliophora</taxon>
        <taxon>Intramacronucleata</taxon>
        <taxon>Spirotrichea</taxon>
        <taxon>Hypotrichia</taxon>
        <taxon>Euplotida</taxon>
        <taxon>Euplotidae</taxon>
        <taxon>Moneuplotes</taxon>
    </lineage>
</organism>
<dbReference type="PANTHER" id="PTHR28511">
    <property type="entry name" value="ENDONUCLEASE V"/>
    <property type="match status" value="1"/>
</dbReference>
<dbReference type="Proteomes" id="UP001295684">
    <property type="component" value="Unassembled WGS sequence"/>
</dbReference>
<evidence type="ECO:0000256" key="4">
    <source>
        <dbReference type="ARBA" id="ARBA00022759"/>
    </source>
</evidence>
<dbReference type="GO" id="GO:0006281">
    <property type="term" value="P:DNA repair"/>
    <property type="evidence" value="ECO:0007669"/>
    <property type="project" value="InterPro"/>
</dbReference>
<dbReference type="GO" id="GO:0016891">
    <property type="term" value="F:RNA endonuclease activity producing 5'-phosphomonoesters, hydrolytic mechanism"/>
    <property type="evidence" value="ECO:0007669"/>
    <property type="project" value="TreeGrafter"/>
</dbReference>
<dbReference type="Pfam" id="PF04493">
    <property type="entry name" value="Endonuclease_5"/>
    <property type="match status" value="1"/>
</dbReference>
<keyword evidence="3" id="KW-0540">Nuclease</keyword>
<feature type="compositionally biased region" description="Basic and acidic residues" evidence="6">
    <location>
        <begin position="305"/>
        <end position="319"/>
    </location>
</feature>
<evidence type="ECO:0000313" key="8">
    <source>
        <dbReference type="Proteomes" id="UP001295684"/>
    </source>
</evidence>
<name>A0AAD1UN10_EUPCR</name>
<sequence>MEQATKKYNNKKWEGHKGSEMKKYNKKQSKFMKLQHQVDESIREKWAEEQYLLKESLIEEDKFDWYLPVQDDEYNQDKEKEGLKPLEMIGAVDISYSKTDSQKACAALVVLAYPSFDVLYEDYEIDTTEYPYIPGFLAFKEIPSLTILFNRLKENSPEFWPQVLLVDGNGILHNRGFGCASHIGVVMDIPSIGVGKTVFAVDGITQRGVREMSEAKLLKGGDLEYLVGRSGKNWGAALRSTDDSKNPIIISVGHRVCLETAIAVVRACITRYRIPEPIRQADKRGRVWVQKTYDSKGKTMQKSSLRKEMEAKRVFDTKPSKPKSSKSKEESKKMDHDKKVIEKTWSPKKKSKKKKKGPIIDDDGFTQV</sequence>
<evidence type="ECO:0000256" key="2">
    <source>
        <dbReference type="ARBA" id="ARBA00022490"/>
    </source>
</evidence>
<comment type="caution">
    <text evidence="7">The sequence shown here is derived from an EMBL/GenBank/DDBJ whole genome shotgun (WGS) entry which is preliminary data.</text>
</comment>
<proteinExistence type="inferred from homology"/>
<feature type="region of interest" description="Disordered" evidence="6">
    <location>
        <begin position="1"/>
        <end position="24"/>
    </location>
</feature>
<dbReference type="Gene3D" id="3.30.2170.10">
    <property type="entry name" value="archaeoglobus fulgidus dsm 4304 superfamily"/>
    <property type="match status" value="1"/>
</dbReference>
<evidence type="ECO:0000256" key="5">
    <source>
        <dbReference type="ARBA" id="ARBA00022801"/>
    </source>
</evidence>
<dbReference type="GO" id="GO:0005730">
    <property type="term" value="C:nucleolus"/>
    <property type="evidence" value="ECO:0007669"/>
    <property type="project" value="TreeGrafter"/>
</dbReference>
<feature type="region of interest" description="Disordered" evidence="6">
    <location>
        <begin position="298"/>
        <end position="368"/>
    </location>
</feature>
<dbReference type="PANTHER" id="PTHR28511:SF1">
    <property type="entry name" value="ENDONUCLEASE V"/>
    <property type="match status" value="1"/>
</dbReference>
<evidence type="ECO:0000256" key="6">
    <source>
        <dbReference type="SAM" id="MobiDB-lite"/>
    </source>
</evidence>